<evidence type="ECO:0000313" key="12">
    <source>
        <dbReference type="EMBL" id="RKQ33168.1"/>
    </source>
</evidence>
<evidence type="ECO:0000256" key="9">
    <source>
        <dbReference type="HAMAP-Rule" id="MF_00125"/>
    </source>
</evidence>
<dbReference type="InterPro" id="IPR004516">
    <property type="entry name" value="HisRS/HisZ"/>
</dbReference>
<dbReference type="HAMAP" id="MF_00125">
    <property type="entry name" value="HisZ"/>
    <property type="match status" value="1"/>
</dbReference>
<evidence type="ECO:0000256" key="10">
    <source>
        <dbReference type="PIRSR" id="PIRSR001549-1"/>
    </source>
</evidence>
<feature type="binding site" evidence="10">
    <location>
        <begin position="270"/>
        <end position="271"/>
    </location>
    <ligand>
        <name>L-histidine</name>
        <dbReference type="ChEBI" id="CHEBI:57595"/>
    </ligand>
</feature>
<dbReference type="CDD" id="cd00773">
    <property type="entry name" value="HisRS-like_core"/>
    <property type="match status" value="1"/>
</dbReference>
<dbReference type="GO" id="GO:0140096">
    <property type="term" value="F:catalytic activity, acting on a protein"/>
    <property type="evidence" value="ECO:0007669"/>
    <property type="project" value="UniProtKB-ARBA"/>
</dbReference>
<dbReference type="PIRSF" id="PIRSF001549">
    <property type="entry name" value="His-tRNA_synth"/>
    <property type="match status" value="1"/>
</dbReference>
<dbReference type="Gene3D" id="3.30.930.10">
    <property type="entry name" value="Bira Bifunctional Protein, Domain 2"/>
    <property type="match status" value="1"/>
</dbReference>
<evidence type="ECO:0000313" key="13">
    <source>
        <dbReference type="Proteomes" id="UP000269301"/>
    </source>
</evidence>
<dbReference type="AlphaFoldDB" id="A0A495A124"/>
<dbReference type="OrthoDB" id="9800814at2"/>
<keyword evidence="12" id="KW-0808">Transferase</keyword>
<dbReference type="InterPro" id="IPR045864">
    <property type="entry name" value="aa-tRNA-synth_II/BPL/LPL"/>
</dbReference>
<comment type="miscellaneous">
    <text evidence="9">This function is generally fulfilled by the C-terminal part of HisG, which is missing in some bacteria such as this one.</text>
</comment>
<comment type="subcellular location">
    <subcellularLocation>
        <location evidence="1 9">Cytoplasm</location>
    </subcellularLocation>
</comment>
<dbReference type="Pfam" id="PF13393">
    <property type="entry name" value="tRNA-synt_His"/>
    <property type="match status" value="1"/>
</dbReference>
<proteinExistence type="inferred from homology"/>
<evidence type="ECO:0000256" key="6">
    <source>
        <dbReference type="ARBA" id="ARBA00022605"/>
    </source>
</evidence>
<evidence type="ECO:0000256" key="1">
    <source>
        <dbReference type="ARBA" id="ARBA00004496"/>
    </source>
</evidence>
<comment type="pathway">
    <text evidence="2 9">Amino-acid biosynthesis; L-histidine biosynthesis; L-histidine from 5-phospho-alpha-D-ribose 1-diphosphate: step 1/9.</text>
</comment>
<evidence type="ECO:0000259" key="11">
    <source>
        <dbReference type="Pfam" id="PF13393"/>
    </source>
</evidence>
<reference evidence="12 13" key="1">
    <citation type="journal article" date="2016" name="Int. J. Syst. Evol. Microbiol.">
        <title>Oceanobacillus halophilus sp. nov., a novel moderately halophilic bacterium from a hypersaline lake.</title>
        <authorList>
            <person name="Amoozegar M.A."/>
            <person name="Bagheri M."/>
            <person name="Makhdoumi A."/>
            <person name="Nikou M.M."/>
            <person name="Fazeli S.A.S."/>
            <person name="Schumann P."/>
            <person name="Sproer C."/>
            <person name="Sanchez-Porro C."/>
            <person name="Ventosa A."/>
        </authorList>
    </citation>
    <scope>NUCLEOTIDE SEQUENCE [LARGE SCALE GENOMIC DNA]</scope>
    <source>
        <strain evidence="12 13">DSM 23996</strain>
    </source>
</reference>
<sequence>MQRYVIDNNKNTNVEDFQMRDMLLSKLKKRFTTYGYKQVRTSTFESYDMYSNIIGTVNKDEMIKVIDTSGKVLVLRPDVTIPLNRMTTLNGLTPDNQRLFYILDVFRQSHAEADEKESTQAGIECFGDNSAEVDSEVIMMAIHTFQDLGFSNFKLEIGHAGFFKELIQQANLNEHELESLQALIQSKNLVDIEPFLSQLNIDEDVRVAIQSIPMLYGNPENVIDQAKSIIRNDSMKEILQNLIDVYEILQAYGAENSVVFNLGLINNMNYYSGIIFQGFVDNIGKPVLMGGRYDNLGKQFNQPSPAVGFAFEVDLLIHAIQQQELAQPQSPVVDVIIHYNESKQQEALRSAYVLRDNGLQVLTYLNNKSATQIRSSYIAEFNESQNKLISRKIEKNFSNPEELLALLQKEEN</sequence>
<keyword evidence="7 9" id="KW-0368">Histidine biosynthesis</keyword>
<dbReference type="UniPathway" id="UPA00031">
    <property type="reaction ID" value="UER00006"/>
</dbReference>
<name>A0A495A124_9BACI</name>
<dbReference type="GO" id="GO:0000105">
    <property type="term" value="P:L-histidine biosynthetic process"/>
    <property type="evidence" value="ECO:0007669"/>
    <property type="project" value="UniProtKB-UniRule"/>
</dbReference>
<evidence type="ECO:0000256" key="2">
    <source>
        <dbReference type="ARBA" id="ARBA00004667"/>
    </source>
</evidence>
<accession>A0A495A124</accession>
<dbReference type="GO" id="GO:0004821">
    <property type="term" value="F:histidine-tRNA ligase activity"/>
    <property type="evidence" value="ECO:0007669"/>
    <property type="project" value="TreeGrafter"/>
</dbReference>
<dbReference type="GO" id="GO:0005737">
    <property type="term" value="C:cytoplasm"/>
    <property type="evidence" value="ECO:0007669"/>
    <property type="project" value="UniProtKB-SubCell"/>
</dbReference>
<evidence type="ECO:0000256" key="8">
    <source>
        <dbReference type="ARBA" id="ARBA00025246"/>
    </source>
</evidence>
<comment type="subunit">
    <text evidence="9">Heteromultimer composed of HisG and HisZ subunits.</text>
</comment>
<keyword evidence="5 9" id="KW-0963">Cytoplasm</keyword>
<evidence type="ECO:0000256" key="5">
    <source>
        <dbReference type="ARBA" id="ARBA00022490"/>
    </source>
</evidence>
<dbReference type="Proteomes" id="UP000269301">
    <property type="component" value="Unassembled WGS sequence"/>
</dbReference>
<dbReference type="PANTHER" id="PTHR43707">
    <property type="entry name" value="HISTIDYL-TRNA SYNTHETASE"/>
    <property type="match status" value="1"/>
</dbReference>
<comment type="function">
    <text evidence="8 9">Required for the first step of histidine biosynthesis. May allow the feedback regulation of ATP phosphoribosyltransferase activity by histidine.</text>
</comment>
<feature type="binding site" evidence="10">
    <location>
        <position position="124"/>
    </location>
    <ligand>
        <name>L-histidine</name>
        <dbReference type="ChEBI" id="CHEBI:57595"/>
    </ligand>
</feature>
<evidence type="ECO:0000256" key="3">
    <source>
        <dbReference type="ARBA" id="ARBA00005539"/>
    </source>
</evidence>
<feature type="binding site" evidence="10">
    <location>
        <position position="107"/>
    </location>
    <ligand>
        <name>L-histidine</name>
        <dbReference type="ChEBI" id="CHEBI:57595"/>
    </ligand>
</feature>
<dbReference type="EMBL" id="RBZP01000007">
    <property type="protein sequence ID" value="RKQ33168.1"/>
    <property type="molecule type" value="Genomic_DNA"/>
</dbReference>
<keyword evidence="12" id="KW-0328">Glycosyltransferase</keyword>
<dbReference type="GO" id="GO:0016757">
    <property type="term" value="F:glycosyltransferase activity"/>
    <property type="evidence" value="ECO:0007669"/>
    <property type="project" value="UniProtKB-KW"/>
</dbReference>
<dbReference type="InterPro" id="IPR004517">
    <property type="entry name" value="HisZ"/>
</dbReference>
<evidence type="ECO:0000256" key="4">
    <source>
        <dbReference type="ARBA" id="ARBA00020397"/>
    </source>
</evidence>
<comment type="caution">
    <text evidence="12">The sequence shown here is derived from an EMBL/GenBank/DDBJ whole genome shotgun (WGS) entry which is preliminary data.</text>
</comment>
<comment type="similarity">
    <text evidence="3 9">Belongs to the class-II aminoacyl-tRNA synthetase family. HisZ subfamily.</text>
</comment>
<feature type="binding site" evidence="10">
    <location>
        <position position="120"/>
    </location>
    <ligand>
        <name>L-histidine</name>
        <dbReference type="ChEBI" id="CHEBI:57595"/>
    </ligand>
</feature>
<dbReference type="SUPFAM" id="SSF55681">
    <property type="entry name" value="Class II aaRS and biotin synthetases"/>
    <property type="match status" value="1"/>
</dbReference>
<evidence type="ECO:0000256" key="7">
    <source>
        <dbReference type="ARBA" id="ARBA00023102"/>
    </source>
</evidence>
<feature type="domain" description="Class II Histidinyl-tRNA synthetase (HisRS)-like catalytic core" evidence="11">
    <location>
        <begin position="16"/>
        <end position="314"/>
    </location>
</feature>
<gene>
    <name evidence="9 12" type="primary">hisZ</name>
    <name evidence="12" type="ORF">D8M06_10335</name>
</gene>
<keyword evidence="6 9" id="KW-0028">Amino-acid biosynthesis</keyword>
<dbReference type="InterPro" id="IPR041715">
    <property type="entry name" value="HisRS-like_core"/>
</dbReference>
<protein>
    <recommendedName>
        <fullName evidence="4 9">ATP phosphoribosyltransferase regulatory subunit</fullName>
    </recommendedName>
</protein>
<feature type="binding site" evidence="10">
    <location>
        <begin position="78"/>
        <end position="80"/>
    </location>
    <ligand>
        <name>L-histidine</name>
        <dbReference type="ChEBI" id="CHEBI:57595"/>
    </ligand>
</feature>
<dbReference type="GO" id="GO:0006427">
    <property type="term" value="P:histidyl-tRNA aminoacylation"/>
    <property type="evidence" value="ECO:0007669"/>
    <property type="project" value="TreeGrafter"/>
</dbReference>
<organism evidence="12 13">
    <name type="scientific">Oceanobacillus halophilus</name>
    <dbReference type="NCBI Taxonomy" id="930130"/>
    <lineage>
        <taxon>Bacteria</taxon>
        <taxon>Bacillati</taxon>
        <taxon>Bacillota</taxon>
        <taxon>Bacilli</taxon>
        <taxon>Bacillales</taxon>
        <taxon>Bacillaceae</taxon>
        <taxon>Oceanobacillus</taxon>
    </lineage>
</organism>
<dbReference type="NCBIfam" id="TIGR00443">
    <property type="entry name" value="hisZ_biosyn_reg"/>
    <property type="match status" value="1"/>
</dbReference>
<dbReference type="RefSeq" id="WP_121204330.1">
    <property type="nucleotide sequence ID" value="NZ_RBZP01000007.1"/>
</dbReference>
<dbReference type="PANTHER" id="PTHR43707:SF6">
    <property type="entry name" value="ATP PHOSPHORIBOSYLTRANSFERASE REGULATORY SUBUNIT"/>
    <property type="match status" value="1"/>
</dbReference>
<keyword evidence="13" id="KW-1185">Reference proteome</keyword>